<evidence type="ECO:0000313" key="1">
    <source>
        <dbReference type="EMBL" id="GBO46779.1"/>
    </source>
</evidence>
<gene>
    <name evidence="1" type="ORF">AVEN_270155_1</name>
</gene>
<name>A0A4Y2XC99_ARAVE</name>
<sequence>MLANYCWNVARKIPLIHKTRAVKKVVCNCHHCRPSYENQIIDEILLHLQCWGILVASLGFTRRVRVSSTPAPLFVGAFCGEGHSALPYLPLWSTAMHLRFHISRLGTSFTSGPGVG</sequence>
<proteinExistence type="predicted"/>
<dbReference type="Proteomes" id="UP000499080">
    <property type="component" value="Unassembled WGS sequence"/>
</dbReference>
<dbReference type="EMBL" id="BGPR01074677">
    <property type="protein sequence ID" value="GBO46779.1"/>
    <property type="molecule type" value="Genomic_DNA"/>
</dbReference>
<evidence type="ECO:0000313" key="2">
    <source>
        <dbReference type="Proteomes" id="UP000499080"/>
    </source>
</evidence>
<organism evidence="1 2">
    <name type="scientific">Araneus ventricosus</name>
    <name type="common">Orbweaver spider</name>
    <name type="synonym">Epeira ventricosa</name>
    <dbReference type="NCBI Taxonomy" id="182803"/>
    <lineage>
        <taxon>Eukaryota</taxon>
        <taxon>Metazoa</taxon>
        <taxon>Ecdysozoa</taxon>
        <taxon>Arthropoda</taxon>
        <taxon>Chelicerata</taxon>
        <taxon>Arachnida</taxon>
        <taxon>Araneae</taxon>
        <taxon>Araneomorphae</taxon>
        <taxon>Entelegynae</taxon>
        <taxon>Araneoidea</taxon>
        <taxon>Araneidae</taxon>
        <taxon>Araneus</taxon>
    </lineage>
</organism>
<reference evidence="1 2" key="1">
    <citation type="journal article" date="2019" name="Sci. Rep.">
        <title>Orb-weaving spider Araneus ventricosus genome elucidates the spidroin gene catalogue.</title>
        <authorList>
            <person name="Kono N."/>
            <person name="Nakamura H."/>
            <person name="Ohtoshi R."/>
            <person name="Moran D.A.P."/>
            <person name="Shinohara A."/>
            <person name="Yoshida Y."/>
            <person name="Fujiwara M."/>
            <person name="Mori M."/>
            <person name="Tomita M."/>
            <person name="Arakawa K."/>
        </authorList>
    </citation>
    <scope>NUCLEOTIDE SEQUENCE [LARGE SCALE GENOMIC DNA]</scope>
</reference>
<comment type="caution">
    <text evidence="1">The sequence shown here is derived from an EMBL/GenBank/DDBJ whole genome shotgun (WGS) entry which is preliminary data.</text>
</comment>
<dbReference type="AlphaFoldDB" id="A0A4Y2XC99"/>
<protein>
    <submittedName>
        <fullName evidence="1">Uncharacterized protein</fullName>
    </submittedName>
</protein>
<accession>A0A4Y2XC99</accession>
<keyword evidence="2" id="KW-1185">Reference proteome</keyword>